<proteinExistence type="inferred from homology"/>
<keyword evidence="4 9" id="KW-0547">Nucleotide-binding</keyword>
<feature type="binding site" evidence="9">
    <location>
        <position position="344"/>
    </location>
    <ligand>
        <name>GTP</name>
        <dbReference type="ChEBI" id="CHEBI:37565"/>
    </ligand>
</feature>
<dbReference type="InterPro" id="IPR027417">
    <property type="entry name" value="P-loop_NTPase"/>
</dbReference>
<keyword evidence="13" id="KW-1185">Reference proteome</keyword>
<dbReference type="PANTHER" id="PTHR11846:SF0">
    <property type="entry name" value="ADENYLOSUCCINATE SYNTHETASE"/>
    <property type="match status" value="1"/>
</dbReference>
<dbReference type="InterPro" id="IPR042111">
    <property type="entry name" value="Adenylosuccinate_synth_dom3"/>
</dbReference>
<comment type="pathway">
    <text evidence="9 11">Purine metabolism; AMP biosynthesis via de novo pathway; AMP from IMP: step 1/2.</text>
</comment>
<evidence type="ECO:0000256" key="5">
    <source>
        <dbReference type="ARBA" id="ARBA00022755"/>
    </source>
</evidence>
<dbReference type="GO" id="GO:0004019">
    <property type="term" value="F:adenylosuccinate synthase activity"/>
    <property type="evidence" value="ECO:0007669"/>
    <property type="project" value="UniProtKB-UniRule"/>
</dbReference>
<name>A0A0L0D4W7_THETB</name>
<feature type="binding site" evidence="9">
    <location>
        <begin position="370"/>
        <end position="372"/>
    </location>
    <ligand>
        <name>GTP</name>
        <dbReference type="ChEBI" id="CHEBI:37565"/>
    </ligand>
</feature>
<keyword evidence="2 9" id="KW-0436">Ligase</keyword>
<dbReference type="Proteomes" id="UP000054408">
    <property type="component" value="Unassembled WGS sequence"/>
</dbReference>
<accession>A0A0L0D4W7</accession>
<dbReference type="Gene3D" id="1.10.300.10">
    <property type="entry name" value="Adenylosuccinate Synthetase, subunit A, domain 2"/>
    <property type="match status" value="1"/>
</dbReference>
<organism evidence="12 13">
    <name type="scientific">Thecamonas trahens ATCC 50062</name>
    <dbReference type="NCBI Taxonomy" id="461836"/>
    <lineage>
        <taxon>Eukaryota</taxon>
        <taxon>Apusozoa</taxon>
        <taxon>Apusomonadida</taxon>
        <taxon>Apusomonadidae</taxon>
        <taxon>Thecamonas</taxon>
    </lineage>
</organism>
<dbReference type="SMART" id="SM00788">
    <property type="entry name" value="Adenylsucc_synt"/>
    <property type="match status" value="1"/>
</dbReference>
<feature type="binding site" evidence="9">
    <location>
        <position position="67"/>
    </location>
    <ligand>
        <name>Mg(2+)</name>
        <dbReference type="ChEBI" id="CHEBI:18420"/>
    </ligand>
</feature>
<evidence type="ECO:0000256" key="7">
    <source>
        <dbReference type="ARBA" id="ARBA00023134"/>
    </source>
</evidence>
<dbReference type="InterPro" id="IPR033128">
    <property type="entry name" value="Adenylosuccin_syn_Lys_AS"/>
</dbReference>
<dbReference type="FunFam" id="1.10.300.10:FF:000002">
    <property type="entry name" value="Adenylosuccinate synthetase, chloroplastic"/>
    <property type="match status" value="1"/>
</dbReference>
<comment type="catalytic activity">
    <reaction evidence="8 9 11">
        <text>IMP + L-aspartate + GTP = N(6)-(1,2-dicarboxyethyl)-AMP + GDP + phosphate + 2 H(+)</text>
        <dbReference type="Rhea" id="RHEA:15753"/>
        <dbReference type="ChEBI" id="CHEBI:15378"/>
        <dbReference type="ChEBI" id="CHEBI:29991"/>
        <dbReference type="ChEBI" id="CHEBI:37565"/>
        <dbReference type="ChEBI" id="CHEBI:43474"/>
        <dbReference type="ChEBI" id="CHEBI:57567"/>
        <dbReference type="ChEBI" id="CHEBI:58053"/>
        <dbReference type="ChEBI" id="CHEBI:58189"/>
        <dbReference type="EC" id="6.3.4.4"/>
    </reaction>
</comment>
<dbReference type="EC" id="6.3.4.4" evidence="9 11"/>
<feature type="binding site" evidence="9">
    <location>
        <position position="171"/>
    </location>
    <ligand>
        <name>IMP</name>
        <dbReference type="ChEBI" id="CHEBI:58053"/>
        <note>ligand shared between dimeric partners</note>
    </ligand>
</feature>
<evidence type="ECO:0000256" key="9">
    <source>
        <dbReference type="HAMAP-Rule" id="MF_03125"/>
    </source>
</evidence>
<evidence type="ECO:0000256" key="1">
    <source>
        <dbReference type="ARBA" id="ARBA00011738"/>
    </source>
</evidence>
<feature type="binding site" evidence="9">
    <location>
        <begin position="67"/>
        <end position="69"/>
    </location>
    <ligand>
        <name>GTP</name>
        <dbReference type="ChEBI" id="CHEBI:37565"/>
    </ligand>
</feature>
<dbReference type="SUPFAM" id="SSF52540">
    <property type="entry name" value="P-loop containing nucleoside triphosphate hydrolases"/>
    <property type="match status" value="1"/>
</dbReference>
<feature type="binding site" evidence="9">
    <location>
        <position position="249"/>
    </location>
    <ligand>
        <name>IMP</name>
        <dbReference type="ChEBI" id="CHEBI:58053"/>
    </ligand>
</feature>
<dbReference type="GO" id="GO:0044208">
    <property type="term" value="P:'de novo' AMP biosynthetic process"/>
    <property type="evidence" value="ECO:0007669"/>
    <property type="project" value="UniProtKB-UniRule"/>
</dbReference>
<comment type="function">
    <text evidence="11">Plays an important role in the de novo pathway of purine nucleotide biosynthesis.</text>
</comment>
<comment type="subunit">
    <text evidence="1 9">Homodimer.</text>
</comment>
<dbReference type="PROSITE" id="PS00513">
    <property type="entry name" value="ADENYLOSUCCIN_SYN_2"/>
    <property type="match status" value="1"/>
</dbReference>
<dbReference type="InterPro" id="IPR042110">
    <property type="entry name" value="Adenylosuccinate_synth_dom2"/>
</dbReference>
<protein>
    <recommendedName>
        <fullName evidence="9 11">Adenylosuccinate synthetase</fullName>
        <shortName evidence="9">AMPSase</shortName>
        <shortName evidence="9">AdSS</shortName>
        <ecNumber evidence="9 11">6.3.4.4</ecNumber>
    </recommendedName>
    <alternativeName>
        <fullName evidence="9">IMP--aspartate ligase</fullName>
    </alternativeName>
</protein>
<evidence type="ECO:0000256" key="10">
    <source>
        <dbReference type="PROSITE-ProRule" id="PRU10134"/>
    </source>
</evidence>
<dbReference type="NCBIfam" id="TIGR00184">
    <property type="entry name" value="purA"/>
    <property type="match status" value="1"/>
</dbReference>
<reference evidence="12 13" key="1">
    <citation type="submission" date="2010-05" db="EMBL/GenBank/DDBJ databases">
        <title>The Genome Sequence of Thecamonas trahens ATCC 50062.</title>
        <authorList>
            <consortium name="The Broad Institute Genome Sequencing Platform"/>
            <person name="Russ C."/>
            <person name="Cuomo C."/>
            <person name="Shea T."/>
            <person name="Young S.K."/>
            <person name="Zeng Q."/>
            <person name="Koehrsen M."/>
            <person name="Haas B."/>
            <person name="Borodovsky M."/>
            <person name="Guigo R."/>
            <person name="Alvarado L."/>
            <person name="Berlin A."/>
            <person name="Bochicchio J."/>
            <person name="Borenstein D."/>
            <person name="Chapman S."/>
            <person name="Chen Z."/>
            <person name="Freedman E."/>
            <person name="Gellesch M."/>
            <person name="Goldberg J."/>
            <person name="Griggs A."/>
            <person name="Gujja S."/>
            <person name="Heilman E."/>
            <person name="Heiman D."/>
            <person name="Hepburn T."/>
            <person name="Howarth C."/>
            <person name="Jen D."/>
            <person name="Larson L."/>
            <person name="Mehta T."/>
            <person name="Park D."/>
            <person name="Pearson M."/>
            <person name="Roberts A."/>
            <person name="Saif S."/>
            <person name="Shenoy N."/>
            <person name="Sisk P."/>
            <person name="Stolte C."/>
            <person name="Sykes S."/>
            <person name="Thomson T."/>
            <person name="Walk T."/>
            <person name="White J."/>
            <person name="Yandava C."/>
            <person name="Burger G."/>
            <person name="Gray M.W."/>
            <person name="Holland P.W.H."/>
            <person name="King N."/>
            <person name="Lang F.B.F."/>
            <person name="Roger A.J."/>
            <person name="Ruiz-Trillo I."/>
            <person name="Lander E."/>
            <person name="Nusbaum C."/>
        </authorList>
    </citation>
    <scope>NUCLEOTIDE SEQUENCE [LARGE SCALE GENOMIC DNA]</scope>
    <source>
        <strain evidence="12 13">ATCC 50062</strain>
    </source>
</reference>
<feature type="binding site" evidence="9">
    <location>
        <begin position="456"/>
        <end position="458"/>
    </location>
    <ligand>
        <name>GTP</name>
        <dbReference type="ChEBI" id="CHEBI:37565"/>
    </ligand>
</feature>
<keyword evidence="7 9" id="KW-0342">GTP-binding</keyword>
<dbReference type="InterPro" id="IPR018220">
    <property type="entry name" value="Adenylosuccin_syn_GTP-bd"/>
</dbReference>
<dbReference type="Pfam" id="PF00709">
    <property type="entry name" value="Adenylsucc_synt"/>
    <property type="match status" value="1"/>
</dbReference>
<feature type="binding site" evidence="9">
    <location>
        <position position="264"/>
    </location>
    <ligand>
        <name>IMP</name>
        <dbReference type="ChEBI" id="CHEBI:58053"/>
    </ligand>
</feature>
<dbReference type="GO" id="GO:0005737">
    <property type="term" value="C:cytoplasm"/>
    <property type="evidence" value="ECO:0007669"/>
    <property type="project" value="UniProtKB-SubCell"/>
</dbReference>
<dbReference type="GeneID" id="25563301"/>
<feature type="binding site" evidence="9">
    <location>
        <position position="157"/>
    </location>
    <ligand>
        <name>IMP</name>
        <dbReference type="ChEBI" id="CHEBI:58053"/>
    </ligand>
</feature>
<comment type="subcellular location">
    <subcellularLocation>
        <location evidence="9">Cytoplasm</location>
    </subcellularLocation>
</comment>
<dbReference type="Gene3D" id="3.90.170.10">
    <property type="entry name" value="Adenylosuccinate Synthetase, subunit A, domain 3"/>
    <property type="match status" value="1"/>
</dbReference>
<dbReference type="AlphaFoldDB" id="A0A0L0D4W7"/>
<sequence length="470" mass="50285">MLSAVASAVSPLRLCRLASTAATPFASSRVTAVLGAQWGDEGKGKLADVLAEDYDVVGRFNGGANAGHTVIADGVKYAFHLLPCGLVYPHTLNILGNGTVIHLPSMFDELAQLDGTSVSWEGRLKLSNRAHLLFDYHQIIDGVLEERRGAGKSLGTTKKGIGPAYASKALRLGIRVGDLVDFDDFAAKFRSAVDSHQKMYGFDYGIDDELERYRAFADILTNGDMIVDSVAYVNQAYNDGKRIILEGANAALLDLDYGTYPFVTSSPTTVGGVCTGLGLAPGKIECTVGVVKAYTTRVGWGPFPTELTDVNAGGERAEGAPGADIGAHLQSVGGEIGVTTGRKRRCGWLDIPLLQYSNMVNGYSAVNVTKLDVLDDLETIKIGVAYRDSTTGETLAPGHMPSTIAELARVEVVYEEVPGWQSSTQGITEWAELPPNAQAYIQRMEDLLEVPMTWIGTGPGRDEMVIKPHA</sequence>
<dbReference type="HAMAP" id="MF_00011">
    <property type="entry name" value="Adenylosucc_synth"/>
    <property type="match status" value="1"/>
</dbReference>
<dbReference type="OrthoDB" id="10265645at2759"/>
<feature type="active site" evidence="10">
    <location>
        <position position="168"/>
    </location>
</feature>
<evidence type="ECO:0000256" key="3">
    <source>
        <dbReference type="ARBA" id="ARBA00022723"/>
    </source>
</evidence>
<gene>
    <name evidence="12" type="ORF">AMSG_03724</name>
</gene>
<comment type="similarity">
    <text evidence="9 11">Belongs to the adenylosuccinate synthetase family.</text>
</comment>
<dbReference type="GO" id="GO:0005525">
    <property type="term" value="F:GTP binding"/>
    <property type="evidence" value="ECO:0007669"/>
    <property type="project" value="UniProtKB-UniRule"/>
</dbReference>
<evidence type="ECO:0000256" key="8">
    <source>
        <dbReference type="ARBA" id="ARBA00050432"/>
    </source>
</evidence>
<keyword evidence="9" id="KW-0963">Cytoplasm</keyword>
<keyword evidence="6 9" id="KW-0460">Magnesium</keyword>
<dbReference type="STRING" id="461836.A0A0L0D4W7"/>
<feature type="active site" description="Proton donor" evidence="9">
    <location>
        <position position="68"/>
    </location>
</feature>
<keyword evidence="3 9" id="KW-0479">Metal-binding</keyword>
<feature type="binding site" evidence="9">
    <location>
        <begin position="40"/>
        <end position="43"/>
    </location>
    <ligand>
        <name>IMP</name>
        <dbReference type="ChEBI" id="CHEBI:58053"/>
    </ligand>
</feature>
<dbReference type="OMA" id="FHHAKPI"/>
<comment type="function">
    <text evidence="9">Plays an important role in the de novo pathway and in the salvage pathway of purine nucleotide biosynthesis. Catalyzes the first commited step in the biosynthesis of AMP from IMP.</text>
</comment>
<evidence type="ECO:0000256" key="11">
    <source>
        <dbReference type="RuleBase" id="RU000520"/>
    </source>
</evidence>
<evidence type="ECO:0000256" key="4">
    <source>
        <dbReference type="ARBA" id="ARBA00022741"/>
    </source>
</evidence>
<evidence type="ECO:0000256" key="6">
    <source>
        <dbReference type="ARBA" id="ARBA00022842"/>
    </source>
</evidence>
<evidence type="ECO:0000313" key="12">
    <source>
        <dbReference type="EMBL" id="KNC47290.1"/>
    </source>
</evidence>
<feature type="binding site" evidence="9">
    <location>
        <position position="342"/>
    </location>
    <ligand>
        <name>IMP</name>
        <dbReference type="ChEBI" id="CHEBI:58053"/>
    </ligand>
</feature>
<dbReference type="GO" id="GO:0000287">
    <property type="term" value="F:magnesium ion binding"/>
    <property type="evidence" value="ECO:0007669"/>
    <property type="project" value="UniProtKB-UniRule"/>
</dbReference>
<dbReference type="RefSeq" id="XP_013759631.1">
    <property type="nucleotide sequence ID" value="XM_013904177.1"/>
</dbReference>
<feature type="binding site" evidence="9">
    <location>
        <begin position="65"/>
        <end position="68"/>
    </location>
    <ligand>
        <name>IMP</name>
        <dbReference type="ChEBI" id="CHEBI:58053"/>
    </ligand>
</feature>
<dbReference type="UniPathway" id="UPA00075">
    <property type="reaction ID" value="UER00335"/>
</dbReference>
<evidence type="ECO:0000256" key="2">
    <source>
        <dbReference type="ARBA" id="ARBA00022598"/>
    </source>
</evidence>
<dbReference type="InterPro" id="IPR042109">
    <property type="entry name" value="Adenylosuccinate_synth_dom1"/>
</dbReference>
<evidence type="ECO:0000313" key="13">
    <source>
        <dbReference type="Proteomes" id="UP000054408"/>
    </source>
</evidence>
<feature type="binding site" evidence="9">
    <location>
        <begin position="338"/>
        <end position="344"/>
    </location>
    <ligand>
        <name>substrate</name>
    </ligand>
</feature>
<dbReference type="Gene3D" id="3.40.440.10">
    <property type="entry name" value="Adenylosuccinate Synthetase, subunit A, domain 1"/>
    <property type="match status" value="1"/>
</dbReference>
<comment type="cofactor">
    <cofactor evidence="9">
        <name>Mg(2+)</name>
        <dbReference type="ChEBI" id="CHEBI:18420"/>
    </cofactor>
    <text evidence="9">Binds 1 Mg(2+) ion per subunit.</text>
</comment>
<feature type="binding site" evidence="9">
    <location>
        <position position="40"/>
    </location>
    <ligand>
        <name>Mg(2+)</name>
        <dbReference type="ChEBI" id="CHEBI:18420"/>
    </ligand>
</feature>
<dbReference type="PROSITE" id="PS01266">
    <property type="entry name" value="ADENYLOSUCCIN_SYN_1"/>
    <property type="match status" value="1"/>
</dbReference>
<dbReference type="eggNOG" id="KOG1355">
    <property type="taxonomic scope" value="Eukaryota"/>
</dbReference>
<dbReference type="EMBL" id="GL349446">
    <property type="protein sequence ID" value="KNC47290.1"/>
    <property type="molecule type" value="Genomic_DNA"/>
</dbReference>
<feature type="active site" description="Proton acceptor" evidence="9">
    <location>
        <position position="40"/>
    </location>
</feature>
<dbReference type="InterPro" id="IPR001114">
    <property type="entry name" value="Adenylosuccinate_synthetase"/>
</dbReference>
<dbReference type="GO" id="GO:0046040">
    <property type="term" value="P:IMP metabolic process"/>
    <property type="evidence" value="ECO:0007669"/>
    <property type="project" value="TreeGrafter"/>
</dbReference>
<dbReference type="NCBIfam" id="NF002223">
    <property type="entry name" value="PRK01117.1"/>
    <property type="match status" value="1"/>
</dbReference>
<dbReference type="PANTHER" id="PTHR11846">
    <property type="entry name" value="ADENYLOSUCCINATE SYNTHETASE"/>
    <property type="match status" value="1"/>
</dbReference>
<keyword evidence="5 9" id="KW-0658">Purine biosynthesis</keyword>
<dbReference type="FunFam" id="3.90.170.10:FF:000001">
    <property type="entry name" value="Adenylosuccinate synthetase"/>
    <property type="match status" value="1"/>
</dbReference>
<feature type="binding site" evidence="9">
    <location>
        <begin position="39"/>
        <end position="45"/>
    </location>
    <ligand>
        <name>GTP</name>
        <dbReference type="ChEBI" id="CHEBI:37565"/>
    </ligand>
</feature>
<dbReference type="CDD" id="cd03108">
    <property type="entry name" value="AdSS"/>
    <property type="match status" value="1"/>
</dbReference>